<dbReference type="EMBL" id="CP150484">
    <property type="protein sequence ID" value="WYW22139.1"/>
    <property type="molecule type" value="Genomic_DNA"/>
</dbReference>
<accession>A0ACD5BS36</accession>
<keyword evidence="2" id="KW-1185">Reference proteome</keyword>
<organism evidence="1 2">
    <name type="scientific">Amycolatopsis coloradensis</name>
    <dbReference type="NCBI Taxonomy" id="76021"/>
    <lineage>
        <taxon>Bacteria</taxon>
        <taxon>Bacillati</taxon>
        <taxon>Actinomycetota</taxon>
        <taxon>Actinomycetes</taxon>
        <taxon>Pseudonocardiales</taxon>
        <taxon>Pseudonocardiaceae</taxon>
        <taxon>Amycolatopsis</taxon>
    </lineage>
</organism>
<evidence type="ECO:0000313" key="1">
    <source>
        <dbReference type="EMBL" id="WYW22139.1"/>
    </source>
</evidence>
<name>A0ACD5BS36_9PSEU</name>
<evidence type="ECO:0000313" key="2">
    <source>
        <dbReference type="Proteomes" id="UP001456344"/>
    </source>
</evidence>
<protein>
    <submittedName>
        <fullName evidence="1">DUF3558 domain-containing protein</fullName>
    </submittedName>
</protein>
<reference evidence="1" key="1">
    <citation type="submission" date="2023-10" db="EMBL/GenBank/DDBJ databases">
        <title>Whole genome sequencing of actinobacterial strain Amycolatopsis sp. (BCA-696) identifies the underlying plant growth-promoting genes.</title>
        <authorList>
            <person name="Gandham P."/>
            <person name="Vadla N."/>
            <person name="Saji A."/>
            <person name="Srinivas V."/>
            <person name="Ruperao P."/>
            <person name="Selvanayagam S."/>
            <person name="Saxena R.K."/>
            <person name="Rathore A."/>
            <person name="Gopalakrishnan S."/>
            <person name="Thakur V."/>
        </authorList>
    </citation>
    <scope>NUCLEOTIDE SEQUENCE</scope>
    <source>
        <strain evidence="1">BCA-696</strain>
    </source>
</reference>
<proteinExistence type="predicted"/>
<gene>
    <name evidence="1" type="ORF">LCL61_42065</name>
</gene>
<sequence>MRRTILVFCAATLALAACSTPTTTNGTPTPTSGGGSNSNPPKSANPAPEVPKVEKPIDLAQIKQTPCKALTEAQAEELLGPTTETAAQPDGAAGPACRWSVPSTTRPRVNVIFSKSPDGGTASVYQAKGGAYELVEPLKPIDGYPLTAYGTKDERPSGKCSVALGTSDNETIDIVLEQSEANIGKKDPCDAAREAAIRVLTTVRGGN</sequence>
<dbReference type="Proteomes" id="UP001456344">
    <property type="component" value="Chromosome"/>
</dbReference>